<keyword evidence="8" id="KW-1185">Reference proteome</keyword>
<organism evidence="7 8">
    <name type="scientific">Fulvivirga marina</name>
    <dbReference type="NCBI Taxonomy" id="2494733"/>
    <lineage>
        <taxon>Bacteria</taxon>
        <taxon>Pseudomonadati</taxon>
        <taxon>Bacteroidota</taxon>
        <taxon>Cytophagia</taxon>
        <taxon>Cytophagales</taxon>
        <taxon>Fulvivirgaceae</taxon>
        <taxon>Fulvivirga</taxon>
    </lineage>
</organism>
<evidence type="ECO:0000256" key="5">
    <source>
        <dbReference type="ARBA" id="ARBA00023237"/>
    </source>
</evidence>
<keyword evidence="3" id="KW-0732">Signal</keyword>
<evidence type="ECO:0000256" key="1">
    <source>
        <dbReference type="ARBA" id="ARBA00004370"/>
    </source>
</evidence>
<dbReference type="PANTHER" id="PTHR12815:SF47">
    <property type="entry name" value="TRANSLOCATION AND ASSEMBLY MODULE SUBUNIT TAMA"/>
    <property type="match status" value="1"/>
</dbReference>
<keyword evidence="2" id="KW-0812">Transmembrane</keyword>
<evidence type="ECO:0000256" key="2">
    <source>
        <dbReference type="ARBA" id="ARBA00022692"/>
    </source>
</evidence>
<protein>
    <submittedName>
        <fullName evidence="7">BamA/TamA family outer membrane protein</fullName>
    </submittedName>
</protein>
<evidence type="ECO:0000313" key="7">
    <source>
        <dbReference type="EMBL" id="MBL6445109.1"/>
    </source>
</evidence>
<comment type="caution">
    <text evidence="7">The sequence shown here is derived from an EMBL/GenBank/DDBJ whole genome shotgun (WGS) entry which is preliminary data.</text>
</comment>
<accession>A0A937FT76</accession>
<evidence type="ECO:0000313" key="8">
    <source>
        <dbReference type="Proteomes" id="UP000614216"/>
    </source>
</evidence>
<evidence type="ECO:0000259" key="6">
    <source>
        <dbReference type="Pfam" id="PF01103"/>
    </source>
</evidence>
<evidence type="ECO:0000256" key="4">
    <source>
        <dbReference type="ARBA" id="ARBA00023136"/>
    </source>
</evidence>
<dbReference type="PROSITE" id="PS51257">
    <property type="entry name" value="PROKAR_LIPOPROTEIN"/>
    <property type="match status" value="1"/>
</dbReference>
<dbReference type="Proteomes" id="UP000614216">
    <property type="component" value="Unassembled WGS sequence"/>
</dbReference>
<dbReference type="GO" id="GO:0019867">
    <property type="term" value="C:outer membrane"/>
    <property type="evidence" value="ECO:0007669"/>
    <property type="project" value="InterPro"/>
</dbReference>
<dbReference type="Gene3D" id="3.10.20.310">
    <property type="entry name" value="membrane protein fhac"/>
    <property type="match status" value="1"/>
</dbReference>
<dbReference type="InterPro" id="IPR000184">
    <property type="entry name" value="Bac_surfAg_D15"/>
</dbReference>
<feature type="domain" description="Bacterial surface antigen (D15)" evidence="6">
    <location>
        <begin position="568"/>
        <end position="737"/>
    </location>
</feature>
<name>A0A937FT76_9BACT</name>
<keyword evidence="5" id="KW-0998">Cell outer membrane</keyword>
<dbReference type="Pfam" id="PF01103">
    <property type="entry name" value="Omp85"/>
    <property type="match status" value="1"/>
</dbReference>
<sequence>MKHHQINILLFLTVGLFGACSGAKYLNEGQKYYDGAEIKFVGSKGVKGKGNLKIELEEMLTPEPNVKLMGSRPKVWFYNIAGEPKKKRGFRNWMKTKLGTTPIYYSDVDITRNINLLENKLHNEGYFQAYVTCEVKEGKLANTIVFKAHVSEPYRYDTVHFPAGNAPLPKSINSIKGETLLKIGQRYDLDRMKSERARIEKELKDQGYFYFDDQYLLFRADSTIGDKKVDLHMTVKHDAPAKVQEIYHISDIYVYPNYRFEGTEVTGNVDTTMVNGIHYIHSDNAFKPEVITRHVRIKEGDIYTKEAELVSLNRLIQLDVFKFVNVDFKDMEHRQLRADVFLTPFHKKSIRLELQAVSKSNNNVGPSFMASFRNRNFLRGAEHYELNLTAGYEVQVGGKTDQPLSSYILGIENVLTVPRFVTPLKIENVSSRFVPETKFKLGFKTLQRVDLFRLNSIDINYGFSWHETKTRRHELYPVSIDFIQLGNVSEKFDSVLQSRPIFSRSYEEQFIIGATYSFYYNSQGKEERISNAHNFYFNANFDVSGNLLHLLQSTAATEQNTDDNPYQLLGSPYSQFVKTDIDFRHFWRLSSSTKLASRLIAGLGYAYGNSVVLPYTKQFSVGGSSSVRAFRARSVGPGVYEAPEDQNYIDQTADIKLEGNVEYRFDVIGAFKGAVFVDAGNVWTLEKDESRSGAEFDFSEFYNQIAVGTGLGLRFDVQFFVLRFDLALPLKTPANDKWRFSDIAVRDRKWRRDNLLLNIAIGYPF</sequence>
<keyword evidence="4" id="KW-0472">Membrane</keyword>
<reference evidence="7" key="1">
    <citation type="submission" date="2021-01" db="EMBL/GenBank/DDBJ databases">
        <title>Fulvivirga kasyanovii gen. nov., sp nov., a novel member of the phylum Bacteroidetes isolated from seawater in a mussel farm.</title>
        <authorList>
            <person name="Zhao L.-H."/>
            <person name="Wang Z.-J."/>
        </authorList>
    </citation>
    <scope>NUCLEOTIDE SEQUENCE</scope>
    <source>
        <strain evidence="7">29W222</strain>
    </source>
</reference>
<dbReference type="EMBL" id="JAEUGD010000004">
    <property type="protein sequence ID" value="MBL6445109.1"/>
    <property type="molecule type" value="Genomic_DNA"/>
</dbReference>
<dbReference type="Gene3D" id="2.40.160.50">
    <property type="entry name" value="membrane protein fhac: a member of the omp85/tpsb transporter family"/>
    <property type="match status" value="1"/>
</dbReference>
<comment type="subcellular location">
    <subcellularLocation>
        <location evidence="1">Membrane</location>
    </subcellularLocation>
</comment>
<dbReference type="InterPro" id="IPR039910">
    <property type="entry name" value="D15-like"/>
</dbReference>
<gene>
    <name evidence="7" type="ORF">JMN32_02240</name>
</gene>
<dbReference type="AlphaFoldDB" id="A0A937FT76"/>
<proteinExistence type="predicted"/>
<evidence type="ECO:0000256" key="3">
    <source>
        <dbReference type="ARBA" id="ARBA00022729"/>
    </source>
</evidence>
<dbReference type="PANTHER" id="PTHR12815">
    <property type="entry name" value="SORTING AND ASSEMBLY MACHINERY SAMM50 PROTEIN FAMILY MEMBER"/>
    <property type="match status" value="1"/>
</dbReference>
<dbReference type="RefSeq" id="WP_202854650.1">
    <property type="nucleotide sequence ID" value="NZ_JAEUGD010000004.1"/>
</dbReference>